<accession>A0A0L0C7Y6</accession>
<gene>
    <name evidence="9" type="ORF">FF38_05747</name>
</gene>
<evidence type="ECO:0000256" key="7">
    <source>
        <dbReference type="SAM" id="Phobius"/>
    </source>
</evidence>
<comment type="subcellular location">
    <subcellularLocation>
        <location evidence="1">Membrane</location>
        <topology evidence="1">Multi-pass membrane protein</topology>
    </subcellularLocation>
</comment>
<dbReference type="OrthoDB" id="3900342at2759"/>
<feature type="transmembrane region" description="Helical" evidence="7">
    <location>
        <begin position="273"/>
        <end position="299"/>
    </location>
</feature>
<evidence type="ECO:0000256" key="6">
    <source>
        <dbReference type="SAM" id="MobiDB-lite"/>
    </source>
</evidence>
<feature type="transmembrane region" description="Helical" evidence="7">
    <location>
        <begin position="200"/>
        <end position="220"/>
    </location>
</feature>
<dbReference type="Pfam" id="PF13520">
    <property type="entry name" value="AA_permease_2"/>
    <property type="match status" value="1"/>
</dbReference>
<reference evidence="9 10" key="1">
    <citation type="journal article" date="2015" name="Nat. Commun.">
        <title>Lucilia cuprina genome unlocks parasitic fly biology to underpin future interventions.</title>
        <authorList>
            <person name="Anstead C.A."/>
            <person name="Korhonen P.K."/>
            <person name="Young N.D."/>
            <person name="Hall R.S."/>
            <person name="Jex A.R."/>
            <person name="Murali S.C."/>
            <person name="Hughes D.S."/>
            <person name="Lee S.F."/>
            <person name="Perry T."/>
            <person name="Stroehlein A.J."/>
            <person name="Ansell B.R."/>
            <person name="Breugelmans B."/>
            <person name="Hofmann A."/>
            <person name="Qu J."/>
            <person name="Dugan S."/>
            <person name="Lee S.L."/>
            <person name="Chao H."/>
            <person name="Dinh H."/>
            <person name="Han Y."/>
            <person name="Doddapaneni H.V."/>
            <person name="Worley K.C."/>
            <person name="Muzny D.M."/>
            <person name="Ioannidis P."/>
            <person name="Waterhouse R.M."/>
            <person name="Zdobnov E.M."/>
            <person name="James P.J."/>
            <person name="Bagnall N.H."/>
            <person name="Kotze A.C."/>
            <person name="Gibbs R.A."/>
            <person name="Richards S."/>
            <person name="Batterham P."/>
            <person name="Gasser R.B."/>
        </authorList>
    </citation>
    <scope>NUCLEOTIDE SEQUENCE [LARGE SCALE GENOMIC DNA]</scope>
    <source>
        <strain evidence="9 10">LS</strain>
        <tissue evidence="9">Full body</tissue>
    </source>
</reference>
<feature type="transmembrane region" description="Helical" evidence="7">
    <location>
        <begin position="396"/>
        <end position="415"/>
    </location>
</feature>
<comment type="caution">
    <text evidence="9">The sequence shown here is derived from an EMBL/GenBank/DDBJ whole genome shotgun (WGS) entry which is preliminary data.</text>
</comment>
<dbReference type="GO" id="GO:0015171">
    <property type="term" value="F:amino acid transmembrane transporter activity"/>
    <property type="evidence" value="ECO:0007669"/>
    <property type="project" value="TreeGrafter"/>
</dbReference>
<feature type="transmembrane region" description="Helical" evidence="7">
    <location>
        <begin position="371"/>
        <end position="390"/>
    </location>
</feature>
<dbReference type="AlphaFoldDB" id="A0A0L0C7Y6"/>
<dbReference type="PANTHER" id="PTHR43243">
    <property type="entry name" value="INNER MEMBRANE TRANSPORTER YGJI-RELATED"/>
    <property type="match status" value="1"/>
</dbReference>
<keyword evidence="10" id="KW-1185">Reference proteome</keyword>
<evidence type="ECO:0000256" key="1">
    <source>
        <dbReference type="ARBA" id="ARBA00004141"/>
    </source>
</evidence>
<protein>
    <recommendedName>
        <fullName evidence="8">Cationic amino acid transporter C-terminal domain-containing protein</fullName>
    </recommendedName>
</protein>
<feature type="transmembrane region" description="Helical" evidence="7">
    <location>
        <begin position="104"/>
        <end position="125"/>
    </location>
</feature>
<dbReference type="InterPro" id="IPR002293">
    <property type="entry name" value="AA/rel_permease1"/>
</dbReference>
<dbReference type="FunFam" id="1.20.1740.10:FF:000010">
    <property type="entry name" value="probable cationic amino acid transporter"/>
    <property type="match status" value="1"/>
</dbReference>
<evidence type="ECO:0000256" key="2">
    <source>
        <dbReference type="ARBA" id="ARBA00022448"/>
    </source>
</evidence>
<feature type="transmembrane region" description="Helical" evidence="7">
    <location>
        <begin position="517"/>
        <end position="539"/>
    </location>
</feature>
<dbReference type="GO" id="GO:0005886">
    <property type="term" value="C:plasma membrane"/>
    <property type="evidence" value="ECO:0007669"/>
    <property type="project" value="TreeGrafter"/>
</dbReference>
<dbReference type="Pfam" id="PF13906">
    <property type="entry name" value="AA_permease_C"/>
    <property type="match status" value="1"/>
</dbReference>
<feature type="transmembrane region" description="Helical" evidence="7">
    <location>
        <begin position="73"/>
        <end position="92"/>
    </location>
</feature>
<dbReference type="PANTHER" id="PTHR43243:SF4">
    <property type="entry name" value="CATIONIC AMINO ACID TRANSPORTER 4"/>
    <property type="match status" value="1"/>
</dbReference>
<evidence type="ECO:0000313" key="9">
    <source>
        <dbReference type="EMBL" id="KNC28543.1"/>
    </source>
</evidence>
<evidence type="ECO:0000256" key="5">
    <source>
        <dbReference type="ARBA" id="ARBA00023136"/>
    </source>
</evidence>
<feature type="region of interest" description="Disordered" evidence="6">
    <location>
        <begin position="428"/>
        <end position="448"/>
    </location>
</feature>
<dbReference type="Proteomes" id="UP000037069">
    <property type="component" value="Unassembled WGS sequence"/>
</dbReference>
<evidence type="ECO:0000313" key="10">
    <source>
        <dbReference type="Proteomes" id="UP000037069"/>
    </source>
</evidence>
<feature type="transmembrane region" description="Helical" evidence="7">
    <location>
        <begin position="232"/>
        <end position="252"/>
    </location>
</feature>
<dbReference type="InterPro" id="IPR029485">
    <property type="entry name" value="CAT_C"/>
</dbReference>
<evidence type="ECO:0000259" key="8">
    <source>
        <dbReference type="Pfam" id="PF13906"/>
    </source>
</evidence>
<proteinExistence type="predicted"/>
<feature type="domain" description="Cationic amino acid transporter C-terminal" evidence="8">
    <location>
        <begin position="549"/>
        <end position="599"/>
    </location>
</feature>
<feature type="transmembrane region" description="Helical" evidence="7">
    <location>
        <begin position="485"/>
        <end position="505"/>
    </location>
</feature>
<name>A0A0L0C7Y6_LUCCU</name>
<evidence type="ECO:0000256" key="3">
    <source>
        <dbReference type="ARBA" id="ARBA00022692"/>
    </source>
</evidence>
<feature type="transmembrane region" description="Helical" evidence="7">
    <location>
        <begin position="41"/>
        <end position="61"/>
    </location>
</feature>
<dbReference type="OMA" id="TPMKRCL"/>
<evidence type="ECO:0000256" key="4">
    <source>
        <dbReference type="ARBA" id="ARBA00022989"/>
    </source>
</evidence>
<feature type="transmembrane region" description="Helical" evidence="7">
    <location>
        <begin position="319"/>
        <end position="343"/>
    </location>
</feature>
<feature type="transmembrane region" description="Helical" evidence="7">
    <location>
        <begin position="174"/>
        <end position="193"/>
    </location>
</feature>
<dbReference type="Gene3D" id="1.20.1740.10">
    <property type="entry name" value="Amino acid/polyamine transporter I"/>
    <property type="match status" value="2"/>
</dbReference>
<dbReference type="EMBL" id="JRES01000760">
    <property type="protein sequence ID" value="KNC28543.1"/>
    <property type="molecule type" value="Genomic_DNA"/>
</dbReference>
<organism evidence="9 10">
    <name type="scientific">Lucilia cuprina</name>
    <name type="common">Green bottle fly</name>
    <name type="synonym">Australian sheep blowfly</name>
    <dbReference type="NCBI Taxonomy" id="7375"/>
    <lineage>
        <taxon>Eukaryota</taxon>
        <taxon>Metazoa</taxon>
        <taxon>Ecdysozoa</taxon>
        <taxon>Arthropoda</taxon>
        <taxon>Hexapoda</taxon>
        <taxon>Insecta</taxon>
        <taxon>Pterygota</taxon>
        <taxon>Neoptera</taxon>
        <taxon>Endopterygota</taxon>
        <taxon>Diptera</taxon>
        <taxon>Brachycera</taxon>
        <taxon>Muscomorpha</taxon>
        <taxon>Oestroidea</taxon>
        <taxon>Calliphoridae</taxon>
        <taxon>Luciliinae</taxon>
        <taxon>Lucilia</taxon>
    </lineage>
</organism>
<feature type="transmembrane region" description="Helical" evidence="7">
    <location>
        <begin position="551"/>
        <end position="570"/>
    </location>
</feature>
<keyword evidence="5 7" id="KW-0472">Membrane</keyword>
<keyword evidence="4 7" id="KW-1133">Transmembrane helix</keyword>
<keyword evidence="3 7" id="KW-0812">Transmembrane</keyword>
<sequence length="675" mass="72895">MPGTRRIILGHVMSGLCSKMNRTKPLPTDAMETPLKRCLNTFDITLLGIGHMVGAGIYVLTGTVAKDIAGPGVIVSFILAAVVSMLAAICYAEFGTRVPKAGSAYVYTYISIGEFWAFIIGWNILLEHMLGAASVARAWSGYVDSLLGGWIENTTLSLIGELQEPQLFARYPDILAFLVCILYALALAVGVKATALINSLLTVVNIAVMVLVICVGFWYADAKNWSQSEGGFLPYGFSGVIAGAATCFYAFVGFDSIATAGEEAKNPSASIPLATLLSLSAVSAGYILVSAALTLMIPTNDINPAASLPEAFGQMGLPWAKYIITVGALCGMTTTLLGSLFALPRCMYAMASDGLLFSCFGKINSVTQVPVLNLAISGLSSAALALVFDLRNLVEFMSIGTLLAYTIVSASVIILRYRPLPILENPIYAPDTPENDDDDNDTTSQYSIDTASPTSDLIEGMSAGRLKPKYKWLDAILGRFEPGSAVSAAVLLFTVLSFTLCFQLKTSWADSKTVTSWWALLMYGFLLFIILSCVFVISVHHQNTRGLNFKVPLVPLLPCFSIFCNIALMVHLSFLTWLRFFIWVSLGMLIYFGYGIHHSKEGTVCSAYSMLMSSNAESKKSPWGVTGDDFDFLIGAGGSTSRTVFQRFIGRKKSDNQPIVEEELVDDESDDNEES</sequence>
<keyword evidence="2" id="KW-0813">Transport</keyword>
<feature type="transmembrane region" description="Helical" evidence="7">
    <location>
        <begin position="576"/>
        <end position="594"/>
    </location>
</feature>